<dbReference type="PANTHER" id="PTHR34473">
    <property type="entry name" value="UPF0699 TRANSMEMBRANE PROTEIN YDBS"/>
    <property type="match status" value="1"/>
</dbReference>
<dbReference type="EMBL" id="CP122566">
    <property type="protein sequence ID" value="WGH92379.1"/>
    <property type="molecule type" value="Genomic_DNA"/>
</dbReference>
<evidence type="ECO:0000313" key="4">
    <source>
        <dbReference type="EMBL" id="WGH92379.1"/>
    </source>
</evidence>
<feature type="compositionally biased region" description="Low complexity" evidence="1">
    <location>
        <begin position="46"/>
        <end position="61"/>
    </location>
</feature>
<dbReference type="Proteomes" id="UP001224674">
    <property type="component" value="Chromosome"/>
</dbReference>
<keyword evidence="2" id="KW-1133">Transmembrane helix</keyword>
<dbReference type="InterPro" id="IPR005182">
    <property type="entry name" value="YdbS-like_PH"/>
</dbReference>
<feature type="compositionally biased region" description="Pro residues" evidence="1">
    <location>
        <begin position="8"/>
        <end position="22"/>
    </location>
</feature>
<protein>
    <submittedName>
        <fullName evidence="4">PH domain-containing protein</fullName>
    </submittedName>
</protein>
<feature type="compositionally biased region" description="Pro residues" evidence="1">
    <location>
        <begin position="30"/>
        <end position="41"/>
    </location>
</feature>
<gene>
    <name evidence="4" type="ORF">QDX21_08610</name>
</gene>
<feature type="region of interest" description="Disordered" evidence="1">
    <location>
        <begin position="1"/>
        <end position="87"/>
    </location>
</feature>
<accession>A0AAJ6AM86</accession>
<dbReference type="RefSeq" id="WP_279674509.1">
    <property type="nucleotide sequence ID" value="NZ_CP122566.1"/>
</dbReference>
<feature type="domain" description="YdbS-like PH" evidence="3">
    <location>
        <begin position="169"/>
        <end position="244"/>
    </location>
</feature>
<proteinExistence type="predicted"/>
<feature type="compositionally biased region" description="Basic and acidic residues" evidence="1">
    <location>
        <begin position="77"/>
        <end position="87"/>
    </location>
</feature>
<evidence type="ECO:0000259" key="3">
    <source>
        <dbReference type="Pfam" id="PF03703"/>
    </source>
</evidence>
<feature type="transmembrane region" description="Helical" evidence="2">
    <location>
        <begin position="112"/>
        <end position="132"/>
    </location>
</feature>
<feature type="transmembrane region" description="Helical" evidence="2">
    <location>
        <begin position="144"/>
        <end position="163"/>
    </location>
</feature>
<sequence>MADHQQYPPRPPQRPKTPPPSSPEHYQQYPPRPGGQSSPPPDDQRQQPAPARKQPVAQAPKSSVAHVLAQSPPPRFSDPDRADRSGQKKLDFGVDFTPVSSKLITVRYIHSIFSLLIGLAITVTIAVVATFVLDEFEDVGSWSALFWILPAGVLICYLVKFFLIPRQVRAIGYAEREDDVVTKRGLWIRRVMAVPYGRLQYVDINSGPLQRHFNICDLTLTTAASSSVLEGVPLEEAERLREELTARGQARLAGL</sequence>
<evidence type="ECO:0000256" key="2">
    <source>
        <dbReference type="SAM" id="Phobius"/>
    </source>
</evidence>
<evidence type="ECO:0000313" key="5">
    <source>
        <dbReference type="Proteomes" id="UP001224674"/>
    </source>
</evidence>
<organism evidence="4 5">
    <name type="scientific">Auritidibacter ignavus</name>
    <dbReference type="NCBI Taxonomy" id="678932"/>
    <lineage>
        <taxon>Bacteria</taxon>
        <taxon>Bacillati</taxon>
        <taxon>Actinomycetota</taxon>
        <taxon>Actinomycetes</taxon>
        <taxon>Micrococcales</taxon>
        <taxon>Micrococcaceae</taxon>
        <taxon>Auritidibacter</taxon>
    </lineage>
</organism>
<dbReference type="Pfam" id="PF03703">
    <property type="entry name" value="bPH_2"/>
    <property type="match status" value="1"/>
</dbReference>
<dbReference type="AlphaFoldDB" id="A0AAJ6AM86"/>
<keyword evidence="2" id="KW-0472">Membrane</keyword>
<dbReference type="PANTHER" id="PTHR34473:SF3">
    <property type="entry name" value="TRANSMEMBRANE PROTEIN-RELATED"/>
    <property type="match status" value="1"/>
</dbReference>
<keyword evidence="2" id="KW-0812">Transmembrane</keyword>
<name>A0AAJ6AM86_9MICC</name>
<evidence type="ECO:0000256" key="1">
    <source>
        <dbReference type="SAM" id="MobiDB-lite"/>
    </source>
</evidence>
<keyword evidence="5" id="KW-1185">Reference proteome</keyword>
<reference evidence="4 5" key="1">
    <citation type="submission" date="2023-03" db="EMBL/GenBank/DDBJ databases">
        <title>Complete genome sequences of several Auritidibacter ignavus strains isolated from ear infections.</title>
        <authorList>
            <person name="Baehr T."/>
            <person name="Baumhoegger A.M."/>
        </authorList>
    </citation>
    <scope>NUCLEOTIDE SEQUENCE [LARGE SCALE GENOMIC DNA]</scope>
    <source>
        <strain evidence="4 5">BABAE-6</strain>
    </source>
</reference>